<evidence type="ECO:0008006" key="4">
    <source>
        <dbReference type="Google" id="ProtNLM"/>
    </source>
</evidence>
<dbReference type="InterPro" id="IPR011990">
    <property type="entry name" value="TPR-like_helical_dom_sf"/>
</dbReference>
<keyword evidence="1" id="KW-0732">Signal</keyword>
<dbReference type="PANTHER" id="PTHR45588">
    <property type="entry name" value="TPR DOMAIN-CONTAINING PROTEIN"/>
    <property type="match status" value="1"/>
</dbReference>
<dbReference type="PANTHER" id="PTHR45588:SF1">
    <property type="entry name" value="WW DOMAIN-CONTAINING PROTEIN"/>
    <property type="match status" value="1"/>
</dbReference>
<evidence type="ECO:0000313" key="3">
    <source>
        <dbReference type="Proteomes" id="UP001165383"/>
    </source>
</evidence>
<organism evidence="2 3">
    <name type="scientific">Sphingomonas brevis</name>
    <dbReference type="NCBI Taxonomy" id="2908206"/>
    <lineage>
        <taxon>Bacteria</taxon>
        <taxon>Pseudomonadati</taxon>
        <taxon>Pseudomonadota</taxon>
        <taxon>Alphaproteobacteria</taxon>
        <taxon>Sphingomonadales</taxon>
        <taxon>Sphingomonadaceae</taxon>
        <taxon>Sphingomonas</taxon>
    </lineage>
</organism>
<proteinExistence type="predicted"/>
<dbReference type="SUPFAM" id="SSF48452">
    <property type="entry name" value="TPR-like"/>
    <property type="match status" value="1"/>
</dbReference>
<protein>
    <recommendedName>
        <fullName evidence="4">Tetratricopeptide repeat protein</fullName>
    </recommendedName>
</protein>
<feature type="chain" id="PRO_5045838752" description="Tetratricopeptide repeat protein" evidence="1">
    <location>
        <begin position="18"/>
        <end position="492"/>
    </location>
</feature>
<keyword evidence="3" id="KW-1185">Reference proteome</keyword>
<name>A0ABT0S8N2_9SPHN</name>
<dbReference type="RefSeq" id="WP_249915158.1">
    <property type="nucleotide sequence ID" value="NZ_JAMGBB010000001.1"/>
</dbReference>
<evidence type="ECO:0000313" key="2">
    <source>
        <dbReference type="EMBL" id="MCL6740738.1"/>
    </source>
</evidence>
<dbReference type="EMBL" id="JAMGBB010000001">
    <property type="protein sequence ID" value="MCL6740738.1"/>
    <property type="molecule type" value="Genomic_DNA"/>
</dbReference>
<sequence length="492" mass="53020">MKGLALFLALLAAPATAQHQHEPAIDAVAGPAHSSAYAEGLYLLHNFEYDRAAVAFRRAQAADPANVMAFWGEAMTYNHPLWAFQDKDGGRAALARLGPSPEARKAKARGSREAAWLGAVEALYGDGDKLSRDRAYHAKMMALYEADPSDIDARSFAALATLGLASQGRDTAIYMRAAAMLEEAFPTHPDHPGLLHYLIHSYDDPAHAPLGLRAARRYAAVAPDAGHAQHMVSHIYLALGDWKAVEATNIQAMKVVNAQRAAAGKPASWCGHYNEWLAYALDQQGKDSQALVDQCRAQAMEEFAKRDGGSVLGAERSLFNSWASIAIRHGVDTGRWPDFAAVPVGDGNLAGRFELAYGQLLAARNDAAVVDAALEQLRRYRDRIVVAMPRERPDDHESSAWLDRAVAQGEAVAALAHGARDTGLQLLAAAAAAEAALPQPFGPPVLAKPSAELLGDELRAMGRKAEAADAYRRNLTMMPMRQMSLAGLEKLR</sequence>
<dbReference type="Gene3D" id="1.25.40.10">
    <property type="entry name" value="Tetratricopeptide repeat domain"/>
    <property type="match status" value="1"/>
</dbReference>
<accession>A0ABT0S8N2</accession>
<comment type="caution">
    <text evidence="2">The sequence shown here is derived from an EMBL/GenBank/DDBJ whole genome shotgun (WGS) entry which is preliminary data.</text>
</comment>
<gene>
    <name evidence="2" type="ORF">LZ518_06275</name>
</gene>
<evidence type="ECO:0000256" key="1">
    <source>
        <dbReference type="SAM" id="SignalP"/>
    </source>
</evidence>
<reference evidence="2" key="1">
    <citation type="submission" date="2022-05" db="EMBL/GenBank/DDBJ databases">
        <authorList>
            <person name="Jo J.-H."/>
            <person name="Im W.-T."/>
        </authorList>
    </citation>
    <scope>NUCLEOTIDE SEQUENCE</scope>
    <source>
        <strain evidence="2">RB56-2</strain>
    </source>
</reference>
<feature type="signal peptide" evidence="1">
    <location>
        <begin position="1"/>
        <end position="17"/>
    </location>
</feature>
<dbReference type="Proteomes" id="UP001165383">
    <property type="component" value="Unassembled WGS sequence"/>
</dbReference>